<dbReference type="InterPro" id="IPR029045">
    <property type="entry name" value="ClpP/crotonase-like_dom_sf"/>
</dbReference>
<feature type="coiled-coil region" evidence="6">
    <location>
        <begin position="71"/>
        <end position="98"/>
    </location>
</feature>
<proteinExistence type="inferred from homology"/>
<dbReference type="SUPFAM" id="SSF50156">
    <property type="entry name" value="PDZ domain-like"/>
    <property type="match status" value="1"/>
</dbReference>
<dbReference type="PANTHER" id="PTHR32060">
    <property type="entry name" value="TAIL-SPECIFIC PROTEASE"/>
    <property type="match status" value="1"/>
</dbReference>
<evidence type="ECO:0000313" key="11">
    <source>
        <dbReference type="Proteomes" id="UP000190814"/>
    </source>
</evidence>
<evidence type="ECO:0000256" key="5">
    <source>
        <dbReference type="RuleBase" id="RU004404"/>
    </source>
</evidence>
<evidence type="ECO:0000259" key="9">
    <source>
        <dbReference type="PROSITE" id="PS50106"/>
    </source>
</evidence>
<dbReference type="InterPro" id="IPR036034">
    <property type="entry name" value="PDZ_sf"/>
</dbReference>
<keyword evidence="6" id="KW-0175">Coiled coil</keyword>
<dbReference type="Pfam" id="PF03572">
    <property type="entry name" value="Peptidase_S41"/>
    <property type="match status" value="1"/>
</dbReference>
<dbReference type="GO" id="GO:0004175">
    <property type="term" value="F:endopeptidase activity"/>
    <property type="evidence" value="ECO:0007669"/>
    <property type="project" value="TreeGrafter"/>
</dbReference>
<dbReference type="Gene3D" id="3.90.226.10">
    <property type="entry name" value="2-enoyl-CoA Hydratase, Chain A, domain 1"/>
    <property type="match status" value="1"/>
</dbReference>
<dbReference type="InterPro" id="IPR001478">
    <property type="entry name" value="PDZ"/>
</dbReference>
<keyword evidence="11" id="KW-1185">Reference proteome</keyword>
<dbReference type="SMART" id="SM00245">
    <property type="entry name" value="TSPc"/>
    <property type="match status" value="1"/>
</dbReference>
<dbReference type="SUPFAM" id="SSF52096">
    <property type="entry name" value="ClpP/crotonase"/>
    <property type="match status" value="1"/>
</dbReference>
<name>A0A1T4VW08_9FIRM</name>
<keyword evidence="2 5" id="KW-0645">Protease</keyword>
<feature type="compositionally biased region" description="Low complexity" evidence="7">
    <location>
        <begin position="20"/>
        <end position="40"/>
    </location>
</feature>
<dbReference type="Proteomes" id="UP000190814">
    <property type="component" value="Unassembled WGS sequence"/>
</dbReference>
<keyword evidence="8" id="KW-0472">Membrane</keyword>
<evidence type="ECO:0000256" key="1">
    <source>
        <dbReference type="ARBA" id="ARBA00009179"/>
    </source>
</evidence>
<dbReference type="OrthoDB" id="9812068at2"/>
<dbReference type="GO" id="GO:0007165">
    <property type="term" value="P:signal transduction"/>
    <property type="evidence" value="ECO:0007669"/>
    <property type="project" value="TreeGrafter"/>
</dbReference>
<evidence type="ECO:0000256" key="3">
    <source>
        <dbReference type="ARBA" id="ARBA00022801"/>
    </source>
</evidence>
<dbReference type="CDD" id="cd06782">
    <property type="entry name" value="cpPDZ_CPP-like"/>
    <property type="match status" value="1"/>
</dbReference>
<dbReference type="Gene3D" id="2.30.42.10">
    <property type="match status" value="1"/>
</dbReference>
<dbReference type="Pfam" id="PF22694">
    <property type="entry name" value="CtpB_N-like"/>
    <property type="match status" value="1"/>
</dbReference>
<evidence type="ECO:0000256" key="4">
    <source>
        <dbReference type="ARBA" id="ARBA00022825"/>
    </source>
</evidence>
<dbReference type="Gene3D" id="3.30.750.44">
    <property type="match status" value="1"/>
</dbReference>
<feature type="region of interest" description="Disordered" evidence="7">
    <location>
        <begin position="1"/>
        <end position="40"/>
    </location>
</feature>
<dbReference type="InterPro" id="IPR055210">
    <property type="entry name" value="CtpA/B_N"/>
</dbReference>
<dbReference type="EMBL" id="FUXZ01000010">
    <property type="protein sequence ID" value="SKA69146.1"/>
    <property type="molecule type" value="Genomic_DNA"/>
</dbReference>
<dbReference type="GO" id="GO:0006508">
    <property type="term" value="P:proteolysis"/>
    <property type="evidence" value="ECO:0007669"/>
    <property type="project" value="UniProtKB-KW"/>
</dbReference>
<keyword evidence="3 5" id="KW-0378">Hydrolase</keyword>
<dbReference type="GO" id="GO:0008236">
    <property type="term" value="F:serine-type peptidase activity"/>
    <property type="evidence" value="ECO:0007669"/>
    <property type="project" value="UniProtKB-KW"/>
</dbReference>
<dbReference type="SMART" id="SM00228">
    <property type="entry name" value="PDZ"/>
    <property type="match status" value="1"/>
</dbReference>
<dbReference type="NCBIfam" id="TIGR00225">
    <property type="entry name" value="prc"/>
    <property type="match status" value="1"/>
</dbReference>
<dbReference type="Pfam" id="PF17820">
    <property type="entry name" value="PDZ_6"/>
    <property type="match status" value="1"/>
</dbReference>
<reference evidence="10 11" key="1">
    <citation type="submission" date="2017-02" db="EMBL/GenBank/DDBJ databases">
        <authorList>
            <person name="Peterson S.W."/>
        </authorList>
    </citation>
    <scope>NUCLEOTIDE SEQUENCE [LARGE SCALE GENOMIC DNA]</scope>
    <source>
        <strain evidence="10 11">ATCC 35992</strain>
    </source>
</reference>
<feature type="domain" description="PDZ" evidence="9">
    <location>
        <begin position="201"/>
        <end position="271"/>
    </location>
</feature>
<sequence length="508" mass="56398">MDNKDNVYKDATSPESGSYNTNQNNVFNNTASTGSTNTGNNELFGDAYNRVMNEGYNDINSLNNDMMSLKIDEQNMQINSLSRNMQNLTNSYEKKLKSTRKWRTVGCIISLGLGLAVGALVSAAVVSRYLYNTDNAWVVPKKTGEDKLSSKIADKVDSIDAIIDSRYLEDYKEDDLESYIYKGMIAGLGDPYSTYYTAQEYKDMLESTNGKYKGIGVYVSQDPNTKKITVADVMEDGPAKEAGIIAGDVIIKVDGEDVTQMDINNVTAKIKGEEGKPVRITVIRTEKEEEKELEFNVDRREIEVKTIKYEMLADKVGYIQITEFEETTIEQFKNAITDLKKQGMTGLVVDLRDNPGGLLNAVSDMLDYILPEGLTVYTQDKYGNKDEYKSDAKTELDVPMTVLINGNSASASEIFAGAVQDYGVGKLVGENSFGKGIVQEIRSLSDGSAIKLTISKYYTPKGRCIHKTGIKPDVEIEYDKEAMGDKYDKAKDNQLKKAVDEVKAMSDK</sequence>
<keyword evidence="8" id="KW-1133">Transmembrane helix</keyword>
<dbReference type="InterPro" id="IPR005151">
    <property type="entry name" value="Tail-specific_protease"/>
</dbReference>
<protein>
    <submittedName>
        <fullName evidence="10">Carboxyl-terminal processing protease</fullName>
    </submittedName>
</protein>
<dbReference type="InterPro" id="IPR041489">
    <property type="entry name" value="PDZ_6"/>
</dbReference>
<evidence type="ECO:0000256" key="6">
    <source>
        <dbReference type="SAM" id="Coils"/>
    </source>
</evidence>
<dbReference type="InterPro" id="IPR004447">
    <property type="entry name" value="Peptidase_S41A"/>
</dbReference>
<comment type="similarity">
    <text evidence="1 5">Belongs to the peptidase S41A family.</text>
</comment>
<dbReference type="PANTHER" id="PTHR32060:SF30">
    <property type="entry name" value="CARBOXY-TERMINAL PROCESSING PROTEASE CTPA"/>
    <property type="match status" value="1"/>
</dbReference>
<keyword evidence="8" id="KW-0812">Transmembrane</keyword>
<evidence type="ECO:0000256" key="8">
    <source>
        <dbReference type="SAM" id="Phobius"/>
    </source>
</evidence>
<dbReference type="RefSeq" id="WP_143405088.1">
    <property type="nucleotide sequence ID" value="NZ_FUXZ01000010.1"/>
</dbReference>
<evidence type="ECO:0000313" key="10">
    <source>
        <dbReference type="EMBL" id="SKA69146.1"/>
    </source>
</evidence>
<organism evidence="10 11">
    <name type="scientific">Eubacterium uniforme</name>
    <dbReference type="NCBI Taxonomy" id="39495"/>
    <lineage>
        <taxon>Bacteria</taxon>
        <taxon>Bacillati</taxon>
        <taxon>Bacillota</taxon>
        <taxon>Clostridia</taxon>
        <taxon>Eubacteriales</taxon>
        <taxon>Eubacteriaceae</taxon>
        <taxon>Eubacterium</taxon>
    </lineage>
</organism>
<gene>
    <name evidence="10" type="ORF">SAMN02745111_01800</name>
</gene>
<evidence type="ECO:0000256" key="7">
    <source>
        <dbReference type="SAM" id="MobiDB-lite"/>
    </source>
</evidence>
<keyword evidence="4 5" id="KW-0720">Serine protease</keyword>
<dbReference type="GO" id="GO:0030288">
    <property type="term" value="C:outer membrane-bounded periplasmic space"/>
    <property type="evidence" value="ECO:0007669"/>
    <property type="project" value="TreeGrafter"/>
</dbReference>
<evidence type="ECO:0000256" key="2">
    <source>
        <dbReference type="ARBA" id="ARBA00022670"/>
    </source>
</evidence>
<accession>A0A1T4VW08</accession>
<dbReference type="PROSITE" id="PS50106">
    <property type="entry name" value="PDZ"/>
    <property type="match status" value="1"/>
</dbReference>
<feature type="transmembrane region" description="Helical" evidence="8">
    <location>
        <begin position="104"/>
        <end position="131"/>
    </location>
</feature>
<dbReference type="STRING" id="39495.SAMN02745111_01800"/>
<dbReference type="CDD" id="cd07560">
    <property type="entry name" value="Peptidase_S41_CPP"/>
    <property type="match status" value="1"/>
</dbReference>
<dbReference type="AlphaFoldDB" id="A0A1T4VW08"/>